<dbReference type="GO" id="GO:0006355">
    <property type="term" value="P:regulation of DNA-templated transcription"/>
    <property type="evidence" value="ECO:0007669"/>
    <property type="project" value="InterPro"/>
</dbReference>
<dbReference type="Proteomes" id="UP000308000">
    <property type="component" value="Unassembled WGS sequence"/>
</dbReference>
<reference evidence="2 5" key="2">
    <citation type="submission" date="2020-08" db="EMBL/GenBank/DDBJ databases">
        <title>Genomic Encyclopedia of Type Strains, Phase IV (KMG-IV): sequencing the most valuable type-strain genomes for metagenomic binning, comparative biology and taxonomic classification.</title>
        <authorList>
            <person name="Goeker M."/>
        </authorList>
    </citation>
    <scope>NUCLEOTIDE SEQUENCE [LARGE SCALE GENOMIC DNA]</scope>
    <source>
        <strain evidence="2 5">DSM 105434</strain>
    </source>
</reference>
<dbReference type="AlphaFoldDB" id="A0AAJ5F1K0"/>
<accession>A0AAJ5F1K0</accession>
<evidence type="ECO:0000313" key="2">
    <source>
        <dbReference type="EMBL" id="MBB5297183.1"/>
    </source>
</evidence>
<dbReference type="InterPro" id="IPR013321">
    <property type="entry name" value="Arc_rbn_hlx_hlx"/>
</dbReference>
<dbReference type="Gene3D" id="1.10.1220.10">
    <property type="entry name" value="Met repressor-like"/>
    <property type="match status" value="1"/>
</dbReference>
<evidence type="ECO:0000256" key="1">
    <source>
        <dbReference type="SAM" id="MobiDB-lite"/>
    </source>
</evidence>
<evidence type="ECO:0000313" key="5">
    <source>
        <dbReference type="Proteomes" id="UP000536909"/>
    </source>
</evidence>
<dbReference type="InterPro" id="IPR010985">
    <property type="entry name" value="Ribbon_hlx_hlx"/>
</dbReference>
<sequence length="90" mass="10271">MSADKKPGRFSTLEAIRKPQTTPEPEPDLTPALKARTTDDDKPEPFSSHLKPGTKRRLKQAAAREGRKQFEALEQAIVEYLNKYHPDIRE</sequence>
<keyword evidence="5" id="KW-1185">Reference proteome</keyword>
<proteinExistence type="predicted"/>
<evidence type="ECO:0000313" key="3">
    <source>
        <dbReference type="EMBL" id="TLK21792.1"/>
    </source>
</evidence>
<dbReference type="RefSeq" id="WP_129117456.1">
    <property type="nucleotide sequence ID" value="NZ_BSUI01000036.1"/>
</dbReference>
<reference evidence="3 4" key="1">
    <citation type="submission" date="2019-04" db="EMBL/GenBank/DDBJ databases">
        <title>Deinococcus metalilatus MA1002 mutant No.5.</title>
        <authorList>
            <person name="Park W."/>
            <person name="Park C."/>
        </authorList>
    </citation>
    <scope>NUCLEOTIDE SEQUENCE [LARGE SCALE GENOMIC DNA]</scope>
    <source>
        <strain evidence="3 4">MA1002-m5</strain>
    </source>
</reference>
<evidence type="ECO:0000313" key="4">
    <source>
        <dbReference type="Proteomes" id="UP000308000"/>
    </source>
</evidence>
<gene>
    <name evidence="3" type="ORF">FCS05_18585</name>
    <name evidence="2" type="ORF">HNQ10_004054</name>
</gene>
<name>A0AAJ5F1K0_9DEIO</name>
<protein>
    <submittedName>
        <fullName evidence="2">Uncharacterized protein YkwD</fullName>
    </submittedName>
</protein>
<feature type="region of interest" description="Disordered" evidence="1">
    <location>
        <begin position="1"/>
        <end position="59"/>
    </location>
</feature>
<dbReference type="EMBL" id="JACHFV010000019">
    <property type="protein sequence ID" value="MBB5297183.1"/>
    <property type="molecule type" value="Genomic_DNA"/>
</dbReference>
<organism evidence="3 4">
    <name type="scientific">Deinococcus metallilatus</name>
    <dbReference type="NCBI Taxonomy" id="1211322"/>
    <lineage>
        <taxon>Bacteria</taxon>
        <taxon>Thermotogati</taxon>
        <taxon>Deinococcota</taxon>
        <taxon>Deinococci</taxon>
        <taxon>Deinococcales</taxon>
        <taxon>Deinococcaceae</taxon>
        <taxon>Deinococcus</taxon>
    </lineage>
</organism>
<comment type="caution">
    <text evidence="3">The sequence shown here is derived from an EMBL/GenBank/DDBJ whole genome shotgun (WGS) entry which is preliminary data.</text>
</comment>
<dbReference type="EMBL" id="VBRC01000020">
    <property type="protein sequence ID" value="TLK21792.1"/>
    <property type="molecule type" value="Genomic_DNA"/>
</dbReference>
<dbReference type="Proteomes" id="UP000536909">
    <property type="component" value="Unassembled WGS sequence"/>
</dbReference>
<dbReference type="SUPFAM" id="SSF47598">
    <property type="entry name" value="Ribbon-helix-helix"/>
    <property type="match status" value="1"/>
</dbReference>